<gene>
    <name evidence="2" type="ORF">BM74_24385</name>
</gene>
<feature type="transmembrane region" description="Helical" evidence="1">
    <location>
        <begin position="63"/>
        <end position="80"/>
    </location>
</feature>
<name>A0A437SE10_BACTU</name>
<proteinExistence type="predicted"/>
<keyword evidence="1" id="KW-0472">Membrane</keyword>
<evidence type="ECO:0000313" key="2">
    <source>
        <dbReference type="EMBL" id="RVU61680.1"/>
    </source>
</evidence>
<accession>A0A437SE10</accession>
<dbReference type="Proteomes" id="UP000286687">
    <property type="component" value="Unassembled WGS sequence"/>
</dbReference>
<protein>
    <submittedName>
        <fullName evidence="2">Uncharacterized protein</fullName>
    </submittedName>
</protein>
<organism evidence="2 3">
    <name type="scientific">Bacillus thuringiensis</name>
    <dbReference type="NCBI Taxonomy" id="1428"/>
    <lineage>
        <taxon>Bacteria</taxon>
        <taxon>Bacillati</taxon>
        <taxon>Bacillota</taxon>
        <taxon>Bacilli</taxon>
        <taxon>Bacillales</taxon>
        <taxon>Bacillaceae</taxon>
        <taxon>Bacillus</taxon>
        <taxon>Bacillus cereus group</taxon>
    </lineage>
</organism>
<feature type="transmembrane region" description="Helical" evidence="1">
    <location>
        <begin position="39"/>
        <end position="57"/>
    </location>
</feature>
<evidence type="ECO:0000313" key="3">
    <source>
        <dbReference type="Proteomes" id="UP000286687"/>
    </source>
</evidence>
<comment type="caution">
    <text evidence="2">The sequence shown here is derived from an EMBL/GenBank/DDBJ whole genome shotgun (WGS) entry which is preliminary data.</text>
</comment>
<dbReference type="AlphaFoldDB" id="A0A437SE10"/>
<reference evidence="2 3" key="1">
    <citation type="submission" date="2018-01" db="EMBL/GenBank/DDBJ databases">
        <title>Complete genome sequence of G25-42.</title>
        <authorList>
            <person name="Zheng Z."/>
            <person name="Sun M."/>
        </authorList>
    </citation>
    <scope>NUCLEOTIDE SEQUENCE [LARGE SCALE GENOMIC DNA]</scope>
    <source>
        <strain evidence="2 3">G25-42</strain>
    </source>
</reference>
<dbReference type="EMBL" id="LDER01000295">
    <property type="protein sequence ID" value="RVU61680.1"/>
    <property type="molecule type" value="Genomic_DNA"/>
</dbReference>
<feature type="transmembrane region" description="Helical" evidence="1">
    <location>
        <begin position="6"/>
        <end position="27"/>
    </location>
</feature>
<evidence type="ECO:0000256" key="1">
    <source>
        <dbReference type="SAM" id="Phobius"/>
    </source>
</evidence>
<dbReference type="RefSeq" id="WP_127814254.1">
    <property type="nucleotide sequence ID" value="NZ_LDER01000295.1"/>
</dbReference>
<keyword evidence="1" id="KW-1133">Transmembrane helix</keyword>
<keyword evidence="1" id="KW-0812">Transmembrane</keyword>
<sequence length="106" mass="12133">MIFFKAIAYILLSIGVCTFVLAGIAAIVKKQMTIANINLLLAMYYFCSGSLLYLCALWETQDIFLQAFLILIVGIAIVRLRKSWYIPQMRTHLQKLQEQVTNKNDL</sequence>